<dbReference type="AlphaFoldDB" id="H5T976"/>
<reference evidence="1 2" key="2">
    <citation type="journal article" date="2017" name="Antonie Van Leeuwenhoek">
        <title>Rhizobium rhizosphaerae sp. nov., a novel species isolated from rice rhizosphere.</title>
        <authorList>
            <person name="Zhao J.J."/>
            <person name="Zhang J."/>
            <person name="Zhang R.J."/>
            <person name="Zhang C.W."/>
            <person name="Yin H.Q."/>
            <person name="Zhang X.X."/>
        </authorList>
    </citation>
    <scope>NUCLEOTIDE SEQUENCE [LARGE SCALE GENOMIC DNA]</scope>
    <source>
        <strain evidence="1 2">ACAM 611</strain>
    </source>
</reference>
<evidence type="ECO:0000313" key="2">
    <source>
        <dbReference type="Proteomes" id="UP000053586"/>
    </source>
</evidence>
<dbReference type="Proteomes" id="UP000053586">
    <property type="component" value="Unassembled WGS sequence"/>
</dbReference>
<sequence>MPILQRYLIDKTIKKLFKRRHPVALVAYLARKNTKKQWAAK</sequence>
<protein>
    <submittedName>
        <fullName evidence="1">Uncharacterized protein</fullName>
    </submittedName>
</protein>
<name>H5T976_9ALTE</name>
<evidence type="ECO:0000313" key="1">
    <source>
        <dbReference type="EMBL" id="GAB54853.1"/>
    </source>
</evidence>
<accession>H5T976</accession>
<proteinExistence type="predicted"/>
<gene>
    <name evidence="1" type="ORF">GPUN_0714</name>
</gene>
<dbReference type="EMBL" id="BAET01000007">
    <property type="protein sequence ID" value="GAB54853.1"/>
    <property type="molecule type" value="Genomic_DNA"/>
</dbReference>
<organism evidence="1 2">
    <name type="scientific">Glaciecola punicea ACAM 611</name>
    <dbReference type="NCBI Taxonomy" id="1121923"/>
    <lineage>
        <taxon>Bacteria</taxon>
        <taxon>Pseudomonadati</taxon>
        <taxon>Pseudomonadota</taxon>
        <taxon>Gammaproteobacteria</taxon>
        <taxon>Alteromonadales</taxon>
        <taxon>Alteromonadaceae</taxon>
        <taxon>Glaciecola</taxon>
    </lineage>
</organism>
<reference evidence="1 2" key="1">
    <citation type="journal article" date="2012" name="J. Bacteriol.">
        <title>Genome sequence of proteorhodopsin-containing sea ice bacterium Glaciecola punicea ACAM 611T.</title>
        <authorList>
            <person name="Qin Q.-L."/>
            <person name="Xie B.-B."/>
            <person name="Shu Y.-L."/>
            <person name="Rong J.-C."/>
            <person name="Zhao D.-L."/>
            <person name="Zhang X.-Y."/>
            <person name="Chen X.-L."/>
            <person name="Zhou B.-C."/>
            <person name="Zhanga Y.-Z."/>
        </authorList>
    </citation>
    <scope>NUCLEOTIDE SEQUENCE [LARGE SCALE GENOMIC DNA]</scope>
    <source>
        <strain evidence="1 2">ACAM 611</strain>
    </source>
</reference>
<comment type="caution">
    <text evidence="1">The sequence shown here is derived from an EMBL/GenBank/DDBJ whole genome shotgun (WGS) entry which is preliminary data.</text>
</comment>
<keyword evidence="2" id="KW-1185">Reference proteome</keyword>